<comment type="function">
    <text evidence="6">Essential sporozoite protein. In the mosquito vector, required for sporozoite development in the oocyst, migration through the vector hemolymph and entry into the vector salivary glands. In the vertebrate host, required for sporozoite migration through the host dermis and infection of host hepatocytes. Binds to highly sulfated heparan sulfate proteoglycans (HSPGs) on the surface of host hepatocytes.</text>
</comment>
<evidence type="ECO:0000256" key="1">
    <source>
        <dbReference type="ARBA" id="ARBA00006241"/>
    </source>
</evidence>
<evidence type="ECO:0000256" key="7">
    <source>
        <dbReference type="SAM" id="MobiDB-lite"/>
    </source>
</evidence>
<keyword evidence="8" id="KW-0732">Signal</keyword>
<evidence type="ECO:0000256" key="4">
    <source>
        <dbReference type="ARBA" id="ARBA00022737"/>
    </source>
</evidence>
<name>A0A8K1CQ97_PYTOL</name>
<evidence type="ECO:0000256" key="6">
    <source>
        <dbReference type="ARBA" id="ARBA00045806"/>
    </source>
</evidence>
<sequence>MHFASLVASAVALAALPTALGHAYIMEPAAVWKRGFPDNGYSAEVNALIFGPIDFTTFGYGPEGSLKYYDAFMKNSTKYSSLRDLIMKEQRVLEEYQSDAECGHTDKDESKRETLPAEIKTSGFTHPGPCEIYCDDVKLASALDCQKAYPSGSVPIDTSKCVGSDRLTLYWIGIHGDPWQVYTNCVYLKGSTGGGASPSTAPSTAPSTKPSTAPSAQPSTAPSVSPSANPSAAPSTKPSAKPSAKPSTAPTTKPSTNCRRRQRRE</sequence>
<dbReference type="PANTHER" id="PTHR44826">
    <property type="entry name" value="SPORE COAT PROTEIN SP85"/>
    <property type="match status" value="1"/>
</dbReference>
<comment type="caution">
    <text evidence="9">The sequence shown here is derived from an EMBL/GenBank/DDBJ whole genome shotgun (WGS) entry which is preliminary data.</text>
</comment>
<comment type="similarity">
    <text evidence="1">Belongs to the plasmodium circumsporozoite protein family.</text>
</comment>
<feature type="compositionally biased region" description="Low complexity" evidence="7">
    <location>
        <begin position="197"/>
        <end position="256"/>
    </location>
</feature>
<evidence type="ECO:0000256" key="5">
    <source>
        <dbReference type="ARBA" id="ARBA00033726"/>
    </source>
</evidence>
<dbReference type="AlphaFoldDB" id="A0A8K1CQ97"/>
<dbReference type="Proteomes" id="UP000794436">
    <property type="component" value="Unassembled WGS sequence"/>
</dbReference>
<keyword evidence="4" id="KW-0677">Repeat</keyword>
<evidence type="ECO:0000256" key="8">
    <source>
        <dbReference type="SAM" id="SignalP"/>
    </source>
</evidence>
<reference evidence="9" key="1">
    <citation type="submission" date="2019-03" db="EMBL/GenBank/DDBJ databases">
        <title>Long read genome sequence of the mycoparasitic Pythium oligandrum ATCC 38472 isolated from sugarbeet rhizosphere.</title>
        <authorList>
            <person name="Gaulin E."/>
        </authorList>
    </citation>
    <scope>NUCLEOTIDE SEQUENCE</scope>
    <source>
        <strain evidence="9">ATCC 38472_TT</strain>
    </source>
</reference>
<evidence type="ECO:0000256" key="3">
    <source>
        <dbReference type="ARBA" id="ARBA00022522"/>
    </source>
</evidence>
<feature type="region of interest" description="Disordered" evidence="7">
    <location>
        <begin position="193"/>
        <end position="265"/>
    </location>
</feature>
<keyword evidence="3" id="KW-0748">Sporozoite</keyword>
<proteinExistence type="inferred from homology"/>
<gene>
    <name evidence="9" type="ORF">Poli38472_012124</name>
</gene>
<keyword evidence="10" id="KW-1185">Reference proteome</keyword>
<dbReference type="EMBL" id="SPLM01000006">
    <property type="protein sequence ID" value="TMW67008.1"/>
    <property type="molecule type" value="Genomic_DNA"/>
</dbReference>
<feature type="chain" id="PRO_5035438679" description="Circumsporozoite protein" evidence="8">
    <location>
        <begin position="22"/>
        <end position="265"/>
    </location>
</feature>
<accession>A0A8K1CQ97</accession>
<evidence type="ECO:0000256" key="2">
    <source>
        <dbReference type="ARBA" id="ARBA00021911"/>
    </source>
</evidence>
<dbReference type="OrthoDB" id="163817at2759"/>
<dbReference type="PANTHER" id="PTHR44826:SF3">
    <property type="entry name" value="SPORE COAT PROTEIN SP85"/>
    <property type="match status" value="1"/>
</dbReference>
<evidence type="ECO:0000313" key="10">
    <source>
        <dbReference type="Proteomes" id="UP000794436"/>
    </source>
</evidence>
<dbReference type="InterPro" id="IPR051860">
    <property type="entry name" value="Plasmodium_CSP_Invasion"/>
</dbReference>
<feature type="signal peptide" evidence="8">
    <location>
        <begin position="1"/>
        <end position="21"/>
    </location>
</feature>
<comment type="function">
    <text evidence="5">In the vertebrate host, binds to highly sulfated heparan sulfate proteoglycans (HSPGs) on the surface of host hepatocytes and is required for sporozoite invasion of the host hepatocytes.</text>
</comment>
<organism evidence="9 10">
    <name type="scientific">Pythium oligandrum</name>
    <name type="common">Mycoparasitic fungus</name>
    <dbReference type="NCBI Taxonomy" id="41045"/>
    <lineage>
        <taxon>Eukaryota</taxon>
        <taxon>Sar</taxon>
        <taxon>Stramenopiles</taxon>
        <taxon>Oomycota</taxon>
        <taxon>Peronosporomycetes</taxon>
        <taxon>Pythiales</taxon>
        <taxon>Pythiaceae</taxon>
        <taxon>Pythium</taxon>
    </lineage>
</organism>
<protein>
    <recommendedName>
        <fullName evidence="2">Circumsporozoite protein</fullName>
    </recommendedName>
</protein>
<evidence type="ECO:0000313" key="9">
    <source>
        <dbReference type="EMBL" id="TMW67008.1"/>
    </source>
</evidence>